<proteinExistence type="predicted"/>
<comment type="caution">
    <text evidence="1">The sequence shown here is derived from an EMBL/GenBank/DDBJ whole genome shotgun (WGS) entry which is preliminary data.</text>
</comment>
<evidence type="ECO:0000313" key="1">
    <source>
        <dbReference type="EMBL" id="GBG18819.1"/>
    </source>
</evidence>
<name>A0A2R5FLC6_NOSCO</name>
<dbReference type="EMBL" id="BDUD01000001">
    <property type="protein sequence ID" value="GBG18819.1"/>
    <property type="molecule type" value="Genomic_DNA"/>
</dbReference>
<sequence>MQVATLNDLTQIIKEQQQIINEVKVTLLHSPKENKEAKVALLPGLHIQTNSKFPKQPSSNKTFTVAQAVGDDNKAIEKLNCP</sequence>
<gene>
    <name evidence="1" type="ORF">NIES4072_24840</name>
</gene>
<dbReference type="AlphaFoldDB" id="A0A2R5FLC6"/>
<accession>A0A2R5FLC6</accession>
<reference evidence="1 2" key="1">
    <citation type="submission" date="2017-06" db="EMBL/GenBank/DDBJ databases">
        <title>Genome sequencing of cyanobaciteial culture collection at National Institute for Environmental Studies (NIES).</title>
        <authorList>
            <person name="Hirose Y."/>
            <person name="Shimura Y."/>
            <person name="Fujisawa T."/>
            <person name="Nakamura Y."/>
            <person name="Kawachi M."/>
        </authorList>
    </citation>
    <scope>NUCLEOTIDE SEQUENCE [LARGE SCALE GENOMIC DNA]</scope>
    <source>
        <strain evidence="1 2">NIES-4072</strain>
    </source>
</reference>
<protein>
    <submittedName>
        <fullName evidence="1">Membrane protein-like protein</fullName>
    </submittedName>
</protein>
<dbReference type="Proteomes" id="UP000245124">
    <property type="component" value="Unassembled WGS sequence"/>
</dbReference>
<organism evidence="1 2">
    <name type="scientific">Nostoc commune NIES-4072</name>
    <dbReference type="NCBI Taxonomy" id="2005467"/>
    <lineage>
        <taxon>Bacteria</taxon>
        <taxon>Bacillati</taxon>
        <taxon>Cyanobacteriota</taxon>
        <taxon>Cyanophyceae</taxon>
        <taxon>Nostocales</taxon>
        <taxon>Nostocaceae</taxon>
        <taxon>Nostoc</taxon>
    </lineage>
</organism>
<keyword evidence="2" id="KW-1185">Reference proteome</keyword>
<dbReference type="RefSeq" id="WP_181373987.1">
    <property type="nucleotide sequence ID" value="NZ_BDUD01000001.1"/>
</dbReference>
<evidence type="ECO:0000313" key="2">
    <source>
        <dbReference type="Proteomes" id="UP000245124"/>
    </source>
</evidence>